<feature type="region of interest" description="Disordered" evidence="1">
    <location>
        <begin position="1"/>
        <end position="29"/>
    </location>
</feature>
<feature type="transmembrane region" description="Helical" evidence="2">
    <location>
        <begin position="227"/>
        <end position="245"/>
    </location>
</feature>
<feature type="transmembrane region" description="Helical" evidence="2">
    <location>
        <begin position="115"/>
        <end position="138"/>
    </location>
</feature>
<evidence type="ECO:0000313" key="3">
    <source>
        <dbReference type="EMBL" id="EFK53768.1"/>
    </source>
</evidence>
<accession>D7WFE1</accession>
<dbReference type="STRING" id="585529.HMPREF0291_11425"/>
<reference evidence="3" key="1">
    <citation type="submission" date="2010-06" db="EMBL/GenBank/DDBJ databases">
        <authorList>
            <person name="Muzny D."/>
            <person name="Qin X."/>
            <person name="Buhay C."/>
            <person name="Dugan-Rocha S."/>
            <person name="Ding Y."/>
            <person name="Chen G."/>
            <person name="Hawes A."/>
            <person name="Holder M."/>
            <person name="Jhangiani S."/>
            <person name="Johnson A."/>
            <person name="Khan Z."/>
            <person name="Li Z."/>
            <person name="Liu W."/>
            <person name="Liu X."/>
            <person name="Perez L."/>
            <person name="Shen H."/>
            <person name="Wang Q."/>
            <person name="Watt J."/>
            <person name="Xi L."/>
            <person name="Xin Y."/>
            <person name="Zhou J."/>
            <person name="Deng J."/>
            <person name="Jiang H."/>
            <person name="Liu Y."/>
            <person name="Qu J."/>
            <person name="Song X.-Z."/>
            <person name="Zhang L."/>
            <person name="Villasana D."/>
            <person name="Johnson A."/>
            <person name="Liu J."/>
            <person name="Liyanage D."/>
            <person name="Lorensuhewa L."/>
            <person name="Robinson T."/>
            <person name="Song A."/>
            <person name="Song B.-B."/>
            <person name="Dinh H."/>
            <person name="Thornton R."/>
            <person name="Coyle M."/>
            <person name="Francisco L."/>
            <person name="Jackson L."/>
            <person name="Javaid M."/>
            <person name="Korchina V."/>
            <person name="Kovar C."/>
            <person name="Mata R."/>
            <person name="Mathew T."/>
            <person name="Ngo R."/>
            <person name="Nguyen L."/>
            <person name="Nguyen N."/>
            <person name="Okwuonu G."/>
            <person name="Ongeri F."/>
            <person name="Pham C."/>
            <person name="Simmons D."/>
            <person name="Wilczek-Boney K."/>
            <person name="Hale W."/>
            <person name="Jakkamsetti A."/>
            <person name="Pham P."/>
            <person name="Ruth R."/>
            <person name="San Lucas F."/>
            <person name="Warren J."/>
            <person name="Zhang J."/>
            <person name="Zhao Z."/>
            <person name="Zhou C."/>
            <person name="Zhu D."/>
            <person name="Lee S."/>
            <person name="Bess C."/>
            <person name="Blankenburg K."/>
            <person name="Forbes L."/>
            <person name="Fu Q."/>
            <person name="Gubbala S."/>
            <person name="Hirani K."/>
            <person name="Jayaseelan J.C."/>
            <person name="Lara F."/>
            <person name="Munidasa M."/>
            <person name="Palculict T."/>
            <person name="Patil S."/>
            <person name="Pu L.-L."/>
            <person name="Saada N."/>
            <person name="Tang L."/>
            <person name="Weissenberger G."/>
            <person name="Zhu Y."/>
            <person name="Hemphill L."/>
            <person name="Shang Y."/>
            <person name="Youmans B."/>
            <person name="Ayvaz T."/>
            <person name="Ross M."/>
            <person name="Santibanez J."/>
            <person name="Aqrawi P."/>
            <person name="Gross S."/>
            <person name="Joshi V."/>
            <person name="Fowler G."/>
            <person name="Nazareth L."/>
            <person name="Reid J."/>
            <person name="Worley K."/>
            <person name="Petrosino J."/>
            <person name="Highlander S."/>
            <person name="Gibbs R."/>
        </authorList>
    </citation>
    <scope>NUCLEOTIDE SEQUENCE [LARGE SCALE GENOMIC DNA]</scope>
    <source>
        <strain evidence="3">ATCC 33030</strain>
    </source>
</reference>
<dbReference type="HOGENOM" id="CLU_721036_0_0_11"/>
<protein>
    <submittedName>
        <fullName evidence="3">Uncharacterized protein</fullName>
    </submittedName>
</protein>
<sequence length="383" mass="42803">MNEQRRRLEKPTYGGGTDTHPEYRITPNGLEPPGKLKPWTMLYMGNMVLHPPMGLAFMYCFAAGLPYVGNSGWLGLTYGGAPSEPAAANLAETVSFWAGLLGILLVMLVAANFRFYFLIVTTTLTCAVSTACWCIGALQRFAESMSNPSSAAANQVHIGYFLLPVLTASLTLMLGSVWKGCEWATRPNGNQLYERNRYAWDRRYYKVAEIKRPFERVPRREVGGKRWLLLGCVGAFVFLLSAPVVDGLNTFDVFSVVGDNQPISSTGIELIFLVLAIVGVVGFGMWVVLSNRAGNAVYWAWLLSCSAQWWWMFGLVIQEKEGCTGGTGSCYDYGYYWLFFTSIAASIVLYLINNDRDAHESANAQWRQAQRHETMARFNIYLR</sequence>
<keyword evidence="2" id="KW-0812">Transmembrane</keyword>
<comment type="caution">
    <text evidence="3">The sequence shown here is derived from an EMBL/GenBank/DDBJ whole genome shotgun (WGS) entry which is preliminary data.</text>
</comment>
<feature type="transmembrane region" description="Helical" evidence="2">
    <location>
        <begin position="333"/>
        <end position="352"/>
    </location>
</feature>
<keyword evidence="2" id="KW-1133">Transmembrane helix</keyword>
<evidence type="ECO:0000313" key="4">
    <source>
        <dbReference type="Proteomes" id="UP000004208"/>
    </source>
</evidence>
<dbReference type="EMBL" id="ACLJ02000003">
    <property type="protein sequence ID" value="EFK53768.1"/>
    <property type="molecule type" value="Genomic_DNA"/>
</dbReference>
<feature type="compositionally biased region" description="Basic and acidic residues" evidence="1">
    <location>
        <begin position="1"/>
        <end position="10"/>
    </location>
</feature>
<dbReference type="RefSeq" id="WP_005289799.1">
    <property type="nucleotide sequence ID" value="NZ_CM000961.1"/>
</dbReference>
<evidence type="ECO:0000256" key="1">
    <source>
        <dbReference type="SAM" id="MobiDB-lite"/>
    </source>
</evidence>
<organism evidence="3 4">
    <name type="scientific">Corynebacterium genitalium ATCC 33030</name>
    <dbReference type="NCBI Taxonomy" id="585529"/>
    <lineage>
        <taxon>Bacteria</taxon>
        <taxon>Bacillati</taxon>
        <taxon>Actinomycetota</taxon>
        <taxon>Actinomycetes</taxon>
        <taxon>Mycobacteriales</taxon>
        <taxon>Corynebacteriaceae</taxon>
        <taxon>Corynebacterium</taxon>
    </lineage>
</organism>
<dbReference type="AlphaFoldDB" id="D7WFE1"/>
<keyword evidence="4" id="KW-1185">Reference proteome</keyword>
<feature type="transmembrane region" description="Helical" evidence="2">
    <location>
        <begin position="270"/>
        <end position="289"/>
    </location>
</feature>
<name>D7WFE1_9CORY</name>
<gene>
    <name evidence="3" type="ORF">HMPREF0291_11425</name>
</gene>
<feature type="transmembrane region" description="Helical" evidence="2">
    <location>
        <begin position="158"/>
        <end position="178"/>
    </location>
</feature>
<dbReference type="Proteomes" id="UP000004208">
    <property type="component" value="Unassembled WGS sequence"/>
</dbReference>
<feature type="transmembrane region" description="Helical" evidence="2">
    <location>
        <begin position="296"/>
        <end position="313"/>
    </location>
</feature>
<evidence type="ECO:0000256" key="2">
    <source>
        <dbReference type="SAM" id="Phobius"/>
    </source>
</evidence>
<keyword evidence="2" id="KW-0472">Membrane</keyword>
<proteinExistence type="predicted"/>
<feature type="transmembrane region" description="Helical" evidence="2">
    <location>
        <begin position="88"/>
        <end position="108"/>
    </location>
</feature>
<feature type="transmembrane region" description="Helical" evidence="2">
    <location>
        <begin position="47"/>
        <end position="68"/>
    </location>
</feature>